<dbReference type="Pfam" id="PF05678">
    <property type="entry name" value="VQ"/>
    <property type="match status" value="1"/>
</dbReference>
<gene>
    <name evidence="3" type="ORF">Csa_3G785410</name>
</gene>
<dbReference type="EMBL" id="CM002924">
    <property type="protein sequence ID" value="KGN59247.1"/>
    <property type="molecule type" value="Genomic_DNA"/>
</dbReference>
<dbReference type="InterPro" id="IPR008889">
    <property type="entry name" value="VQ"/>
</dbReference>
<name>A0A0A0LEW5_CUCSA</name>
<dbReference type="Proteomes" id="UP000029981">
    <property type="component" value="Chromosome 3"/>
</dbReference>
<evidence type="ECO:0000313" key="4">
    <source>
        <dbReference type="Proteomes" id="UP000029981"/>
    </source>
</evidence>
<proteinExistence type="predicted"/>
<evidence type="ECO:0000313" key="3">
    <source>
        <dbReference type="EMBL" id="KGN59247.1"/>
    </source>
</evidence>
<dbReference type="OMA" id="CSATGMI"/>
<feature type="region of interest" description="Disordered" evidence="1">
    <location>
        <begin position="1"/>
        <end position="47"/>
    </location>
</feature>
<reference evidence="3 4" key="3">
    <citation type="journal article" date="2010" name="BMC Genomics">
        <title>Transcriptome sequencing and comparative analysis of cucumber flowers with different sex types.</title>
        <authorList>
            <person name="Guo S."/>
            <person name="Zheng Y."/>
            <person name="Joung J.G."/>
            <person name="Liu S."/>
            <person name="Zhang Z."/>
            <person name="Crasta O.R."/>
            <person name="Sobral B.W."/>
            <person name="Xu Y."/>
            <person name="Huang S."/>
            <person name="Fei Z."/>
        </authorList>
    </citation>
    <scope>NUCLEOTIDE SEQUENCE [LARGE SCALE GENOMIC DNA]</scope>
    <source>
        <strain evidence="4">cv. 9930</strain>
    </source>
</reference>
<protein>
    <recommendedName>
        <fullName evidence="2">VQ domain-containing protein</fullName>
    </recommendedName>
</protein>
<keyword evidence="4" id="KW-1185">Reference proteome</keyword>
<reference evidence="3 4" key="1">
    <citation type="journal article" date="2009" name="Nat. Genet.">
        <title>The genome of the cucumber, Cucumis sativus L.</title>
        <authorList>
            <person name="Huang S."/>
            <person name="Li R."/>
            <person name="Zhang Z."/>
            <person name="Li L."/>
            <person name="Gu X."/>
            <person name="Fan W."/>
            <person name="Lucas W.J."/>
            <person name="Wang X."/>
            <person name="Xie B."/>
            <person name="Ni P."/>
            <person name="Ren Y."/>
            <person name="Zhu H."/>
            <person name="Li J."/>
            <person name="Lin K."/>
            <person name="Jin W."/>
            <person name="Fei Z."/>
            <person name="Li G."/>
            <person name="Staub J."/>
            <person name="Kilian A."/>
            <person name="van der Vossen E.A."/>
            <person name="Wu Y."/>
            <person name="Guo J."/>
            <person name="He J."/>
            <person name="Jia Z."/>
            <person name="Ren Y."/>
            <person name="Tian G."/>
            <person name="Lu Y."/>
            <person name="Ruan J."/>
            <person name="Qian W."/>
            <person name="Wang M."/>
            <person name="Huang Q."/>
            <person name="Li B."/>
            <person name="Xuan Z."/>
            <person name="Cao J."/>
            <person name="Asan"/>
            <person name="Wu Z."/>
            <person name="Zhang J."/>
            <person name="Cai Q."/>
            <person name="Bai Y."/>
            <person name="Zhao B."/>
            <person name="Han Y."/>
            <person name="Li Y."/>
            <person name="Li X."/>
            <person name="Wang S."/>
            <person name="Shi Q."/>
            <person name="Liu S."/>
            <person name="Cho W.K."/>
            <person name="Kim J.Y."/>
            <person name="Xu Y."/>
            <person name="Heller-Uszynska K."/>
            <person name="Miao H."/>
            <person name="Cheng Z."/>
            <person name="Zhang S."/>
            <person name="Wu J."/>
            <person name="Yang Y."/>
            <person name="Kang H."/>
            <person name="Li M."/>
            <person name="Liang H."/>
            <person name="Ren X."/>
            <person name="Shi Z."/>
            <person name="Wen M."/>
            <person name="Jian M."/>
            <person name="Yang H."/>
            <person name="Zhang G."/>
            <person name="Yang Z."/>
            <person name="Chen R."/>
            <person name="Liu S."/>
            <person name="Li J."/>
            <person name="Ma L."/>
            <person name="Liu H."/>
            <person name="Zhou Y."/>
            <person name="Zhao J."/>
            <person name="Fang X."/>
            <person name="Li G."/>
            <person name="Fang L."/>
            <person name="Li Y."/>
            <person name="Liu D."/>
            <person name="Zheng H."/>
            <person name="Zhang Y."/>
            <person name="Qin N."/>
            <person name="Li Z."/>
            <person name="Yang G."/>
            <person name="Yang S."/>
            <person name="Bolund L."/>
            <person name="Kristiansen K."/>
            <person name="Zheng H."/>
            <person name="Li S."/>
            <person name="Zhang X."/>
            <person name="Yang H."/>
            <person name="Wang J."/>
            <person name="Sun R."/>
            <person name="Zhang B."/>
            <person name="Jiang S."/>
            <person name="Wang J."/>
            <person name="Du Y."/>
            <person name="Li S."/>
        </authorList>
    </citation>
    <scope>NUCLEOTIDE SEQUENCE [LARGE SCALE GENOMIC DNA]</scope>
    <source>
        <strain evidence="4">cv. 9930</strain>
    </source>
</reference>
<dbReference type="AlphaFoldDB" id="A0A0A0LEW5"/>
<organism evidence="3 4">
    <name type="scientific">Cucumis sativus</name>
    <name type="common">Cucumber</name>
    <dbReference type="NCBI Taxonomy" id="3659"/>
    <lineage>
        <taxon>Eukaryota</taxon>
        <taxon>Viridiplantae</taxon>
        <taxon>Streptophyta</taxon>
        <taxon>Embryophyta</taxon>
        <taxon>Tracheophyta</taxon>
        <taxon>Spermatophyta</taxon>
        <taxon>Magnoliopsida</taxon>
        <taxon>eudicotyledons</taxon>
        <taxon>Gunneridae</taxon>
        <taxon>Pentapetalae</taxon>
        <taxon>rosids</taxon>
        <taxon>fabids</taxon>
        <taxon>Cucurbitales</taxon>
        <taxon>Cucurbitaceae</taxon>
        <taxon>Benincaseae</taxon>
        <taxon>Cucumis</taxon>
    </lineage>
</organism>
<dbReference type="PANTHER" id="PTHR33143:SF63">
    <property type="entry name" value="F16F4.1 PROTEIN"/>
    <property type="match status" value="1"/>
</dbReference>
<sequence length="112" mass="12330">MMITSAAARNHSQLRGPRPPPLTVNKSSSTNISKKSTKNNPLPISNQRHRRSPIIIYLRSPKVIHVRPEEFKSFVQRLTGNRSSVAVVASSCSATGMINDEEFVSVCNCIPS</sequence>
<evidence type="ECO:0000259" key="2">
    <source>
        <dbReference type="Pfam" id="PF05678"/>
    </source>
</evidence>
<dbReference type="PANTHER" id="PTHR33143">
    <property type="entry name" value="F16F4.1 PROTEIN-RELATED"/>
    <property type="match status" value="1"/>
</dbReference>
<feature type="domain" description="VQ" evidence="2">
    <location>
        <begin position="60"/>
        <end position="83"/>
    </location>
</feature>
<evidence type="ECO:0000256" key="1">
    <source>
        <dbReference type="SAM" id="MobiDB-lite"/>
    </source>
</evidence>
<feature type="compositionally biased region" description="Low complexity" evidence="1">
    <location>
        <begin position="25"/>
        <end position="40"/>
    </location>
</feature>
<dbReference type="STRING" id="3659.A0A0A0LEW5"/>
<accession>A0A0A0LEW5</accession>
<dbReference type="GO" id="GO:0005634">
    <property type="term" value="C:nucleus"/>
    <property type="evidence" value="ECO:0000318"/>
    <property type="project" value="GO_Central"/>
</dbReference>
<dbReference type="InterPro" id="IPR039607">
    <property type="entry name" value="VQ_8/17/18/20/21/25"/>
</dbReference>
<reference evidence="3 4" key="2">
    <citation type="journal article" date="2009" name="PLoS ONE">
        <title>An integrated genetic and cytogenetic map of the cucumber genome.</title>
        <authorList>
            <person name="Ren Y."/>
            <person name="Zhang Z."/>
            <person name="Liu J."/>
            <person name="Staub J.E."/>
            <person name="Han Y."/>
            <person name="Cheng Z."/>
            <person name="Li X."/>
            <person name="Lu J."/>
            <person name="Miao H."/>
            <person name="Kang H."/>
            <person name="Xie B."/>
            <person name="Gu X."/>
            <person name="Wang X."/>
            <person name="Du Y."/>
            <person name="Jin W."/>
            <person name="Huang S."/>
        </authorList>
    </citation>
    <scope>NUCLEOTIDE SEQUENCE [LARGE SCALE GENOMIC DNA]</scope>
    <source>
        <strain evidence="4">cv. 9930</strain>
    </source>
</reference>
<dbReference type="Gramene" id="KGN59247">
    <property type="protein sequence ID" value="KGN59247"/>
    <property type="gene ID" value="Csa_3G785410"/>
</dbReference>
<reference evidence="3 4" key="4">
    <citation type="journal article" date="2011" name="BMC Genomics">
        <title>RNA-Seq improves annotation of protein-coding genes in the cucumber genome.</title>
        <authorList>
            <person name="Li Z."/>
            <person name="Zhang Z."/>
            <person name="Yan P."/>
            <person name="Huang S."/>
            <person name="Fei Z."/>
            <person name="Lin K."/>
        </authorList>
    </citation>
    <scope>NUCLEOTIDE SEQUENCE [LARGE SCALE GENOMIC DNA]</scope>
    <source>
        <strain evidence="4">cv. 9930</strain>
    </source>
</reference>